<organism evidence="1 2">
    <name type="scientific">Planctobacterium marinum</name>
    <dbReference type="NCBI Taxonomy" id="1631968"/>
    <lineage>
        <taxon>Bacteria</taxon>
        <taxon>Pseudomonadati</taxon>
        <taxon>Pseudomonadota</taxon>
        <taxon>Gammaproteobacteria</taxon>
        <taxon>Alteromonadales</taxon>
        <taxon>Alteromonadaceae</taxon>
        <taxon>Planctobacterium</taxon>
    </lineage>
</organism>
<dbReference type="AlphaFoldDB" id="A0AA48KVR9"/>
<keyword evidence="2" id="KW-1185">Reference proteome</keyword>
<protein>
    <recommendedName>
        <fullName evidence="3">Exo-alpha-sialidase</fullName>
    </recommendedName>
</protein>
<dbReference type="KEGG" id="pmaw:MACH26_33260"/>
<evidence type="ECO:0000313" key="1">
    <source>
        <dbReference type="EMBL" id="BDX07805.1"/>
    </source>
</evidence>
<sequence>MAFKLDLQNNIVYAGHMKFEVKKIAGSAAHSAFTDLCLWNGNLYCCFREAENHISNDGRICILQLDLMGDTLNKTWVTEPRSDLRDPKLTVTPDNKLMLLVYQRKFQEESTTAYCKPAIYLSNSGISWSSQRKIGHNYWWLWRLRWHSIEHDTCLQPEHKAWGFAYNRAANRIQLYCGDPRSNFQVHKKEVLSLAKHNLGYPNESDIVFIDKTAYAIVRRDADSCTAQLGNSCWPFKTWQWTDLGTYIGGPCMILKDKKSAWVAGRIWEKQQFKTALFNLNFNQQKFALKAILPSSGDNSYPGLVQHANKLYLSYYSSHKDSKSQIFLAQFDINEL</sequence>
<dbReference type="Gene3D" id="2.120.10.10">
    <property type="match status" value="1"/>
</dbReference>
<proteinExistence type="predicted"/>
<reference evidence="1" key="1">
    <citation type="submission" date="2023-01" db="EMBL/GenBank/DDBJ databases">
        <title>Complete genome sequence of Planctobacterium marinum strain Dej080120_11.</title>
        <authorList>
            <person name="Ueki S."/>
            <person name="Maruyama F."/>
        </authorList>
    </citation>
    <scope>NUCLEOTIDE SEQUENCE</scope>
    <source>
        <strain evidence="1">Dej080120_11</strain>
    </source>
</reference>
<evidence type="ECO:0000313" key="2">
    <source>
        <dbReference type="Proteomes" id="UP001333710"/>
    </source>
</evidence>
<evidence type="ECO:0008006" key="3">
    <source>
        <dbReference type="Google" id="ProtNLM"/>
    </source>
</evidence>
<gene>
    <name evidence="1" type="ORF">MACH26_33260</name>
</gene>
<dbReference type="EMBL" id="AP027272">
    <property type="protein sequence ID" value="BDX07805.1"/>
    <property type="molecule type" value="Genomic_DNA"/>
</dbReference>
<name>A0AA48KVR9_9ALTE</name>
<accession>A0AA48KVR9</accession>
<dbReference type="Proteomes" id="UP001333710">
    <property type="component" value="Chromosome"/>
</dbReference>